<dbReference type="AlphaFoldDB" id="D4YU94"/>
<dbReference type="Proteomes" id="UP000004069">
    <property type="component" value="Unassembled WGS sequence"/>
</dbReference>
<protein>
    <submittedName>
        <fullName evidence="1">Uncharacterized protein</fullName>
    </submittedName>
</protein>
<sequence>MKFTKKLARNNLLISQDTIRRDMLRAKDGKDTGALPLLENLLEYGHNNCEITILEGILNANGIRHYSKKLSICMAKILTRIILIFLLQKL</sequence>
<organism evidence="1 2">
    <name type="scientific">Lactobacillus amylolyticus DSM 11664</name>
    <dbReference type="NCBI Taxonomy" id="585524"/>
    <lineage>
        <taxon>Bacteria</taxon>
        <taxon>Bacillati</taxon>
        <taxon>Bacillota</taxon>
        <taxon>Bacilli</taxon>
        <taxon>Lactobacillales</taxon>
        <taxon>Lactobacillaceae</taxon>
        <taxon>Lactobacillus</taxon>
    </lineage>
</organism>
<name>D4YU94_9LACO</name>
<proteinExistence type="predicted"/>
<evidence type="ECO:0000313" key="2">
    <source>
        <dbReference type="Proteomes" id="UP000004069"/>
    </source>
</evidence>
<gene>
    <name evidence="1" type="ORF">HMPREF0493_1105</name>
</gene>
<keyword evidence="2" id="KW-1185">Reference proteome</keyword>
<reference evidence="1 2" key="1">
    <citation type="submission" date="2010-04" db="EMBL/GenBank/DDBJ databases">
        <authorList>
            <person name="Muzny D."/>
            <person name="Qin X."/>
            <person name="Deng J."/>
            <person name="Jiang H."/>
            <person name="Liu Y."/>
            <person name="Qu J."/>
            <person name="Song X.-Z."/>
            <person name="Zhang L."/>
            <person name="Thornton R."/>
            <person name="Coyle M."/>
            <person name="Francisco L."/>
            <person name="Jackson L."/>
            <person name="Javaid M."/>
            <person name="Korchina V."/>
            <person name="Kovar C."/>
            <person name="Mata R."/>
            <person name="Mathew T."/>
            <person name="Ngo R."/>
            <person name="Nguyen L."/>
            <person name="Nguyen N."/>
            <person name="Okwuonu G."/>
            <person name="Ongeri F."/>
            <person name="Pham C."/>
            <person name="Simmons D."/>
            <person name="Wilczek-Boney K."/>
            <person name="Hale W."/>
            <person name="Jakkamsetti A."/>
            <person name="Pham P."/>
            <person name="Ruth R."/>
            <person name="San Lucas F."/>
            <person name="Warren J."/>
            <person name="Zhang J."/>
            <person name="Zhao Z."/>
            <person name="Zhou C."/>
            <person name="Zhu D."/>
            <person name="Lee S."/>
            <person name="Bess C."/>
            <person name="Blankenburg K."/>
            <person name="Forbes L."/>
            <person name="Fu Q."/>
            <person name="Gubbala S."/>
            <person name="Hirani K."/>
            <person name="Jayaseelan J.C."/>
            <person name="Lara F."/>
            <person name="Munidasa M."/>
            <person name="Palculict T."/>
            <person name="Patil S."/>
            <person name="Pu L.-L."/>
            <person name="Saada N."/>
            <person name="Tang L."/>
            <person name="Weissenberger G."/>
            <person name="Zhu Y."/>
            <person name="Hemphill L."/>
            <person name="Shang Y."/>
            <person name="Youmans B."/>
            <person name="Ayvaz T."/>
            <person name="Ross M."/>
            <person name="Santibanez J."/>
            <person name="Aqrawi P."/>
            <person name="Gross S."/>
            <person name="Joshi V."/>
            <person name="Fowler G."/>
            <person name="Nazareth L."/>
            <person name="Reid J."/>
            <person name="Worley K."/>
            <person name="Petrosino J."/>
            <person name="Highlander S."/>
            <person name="Gibbs R."/>
        </authorList>
    </citation>
    <scope>NUCLEOTIDE SEQUENCE [LARGE SCALE GENOMIC DNA]</scope>
    <source>
        <strain evidence="1 2">DSM 11664</strain>
    </source>
</reference>
<comment type="caution">
    <text evidence="1">The sequence shown here is derived from an EMBL/GenBank/DDBJ whole genome shotgun (WGS) entry which is preliminary data.</text>
</comment>
<evidence type="ECO:0000313" key="1">
    <source>
        <dbReference type="EMBL" id="EFG55240.1"/>
    </source>
</evidence>
<dbReference type="EMBL" id="ADNY01000042">
    <property type="protein sequence ID" value="EFG55240.1"/>
    <property type="molecule type" value="Genomic_DNA"/>
</dbReference>
<accession>D4YU94</accession>